<evidence type="ECO:0000313" key="15">
    <source>
        <dbReference type="Proteomes" id="UP001500740"/>
    </source>
</evidence>
<evidence type="ECO:0000256" key="10">
    <source>
        <dbReference type="ARBA" id="ARBA00023186"/>
    </source>
</evidence>
<comment type="function">
    <text evidence="12">Required for disulfide bond formation in some proteins.</text>
</comment>
<keyword evidence="10 12" id="KW-0143">Chaperone</keyword>
<feature type="transmembrane region" description="Helical" evidence="13">
    <location>
        <begin position="7"/>
        <end position="27"/>
    </location>
</feature>
<evidence type="ECO:0000256" key="3">
    <source>
        <dbReference type="ARBA" id="ARBA00022448"/>
    </source>
</evidence>
<comment type="subcellular location">
    <subcellularLocation>
        <location evidence="12">Cell membrane</location>
        <topology evidence="12">Multi-pass membrane protein</topology>
    </subcellularLocation>
    <subcellularLocation>
        <location evidence="1">Membrane</location>
        <topology evidence="1">Multi-pass membrane protein</topology>
    </subcellularLocation>
</comment>
<name>A0ABP3JFS4_9BACI</name>
<evidence type="ECO:0000256" key="9">
    <source>
        <dbReference type="ARBA" id="ARBA00023157"/>
    </source>
</evidence>
<evidence type="ECO:0000313" key="14">
    <source>
        <dbReference type="EMBL" id="GAA0452190.1"/>
    </source>
</evidence>
<dbReference type="InterPro" id="IPR003752">
    <property type="entry name" value="DiS_bond_form_DsbB/BdbC"/>
</dbReference>
<keyword evidence="9 12" id="KW-1015">Disulfide bond</keyword>
<dbReference type="PIRSF" id="PIRSF036659">
    <property type="entry name" value="BdbC"/>
    <property type="match status" value="1"/>
</dbReference>
<evidence type="ECO:0000256" key="13">
    <source>
        <dbReference type="SAM" id="Phobius"/>
    </source>
</evidence>
<proteinExistence type="inferred from homology"/>
<comment type="caution">
    <text evidence="12">Lacks conserved residue(s) required for the propagation of feature annotation.</text>
</comment>
<organism evidence="14 15">
    <name type="scientific">Alkalibacillus silvisoli</name>
    <dbReference type="NCBI Taxonomy" id="392823"/>
    <lineage>
        <taxon>Bacteria</taxon>
        <taxon>Bacillati</taxon>
        <taxon>Bacillota</taxon>
        <taxon>Bacilli</taxon>
        <taxon>Bacillales</taxon>
        <taxon>Bacillaceae</taxon>
        <taxon>Alkalibacillus</taxon>
    </lineage>
</organism>
<dbReference type="PANTHER" id="PTHR43469">
    <property type="entry name" value="DISULFIDE FORMATION PROTEIN-RELATED"/>
    <property type="match status" value="1"/>
</dbReference>
<comment type="similarity">
    <text evidence="2 12">Belongs to the DsbB family. BdbC subfamily.</text>
</comment>
<dbReference type="Pfam" id="PF02600">
    <property type="entry name" value="DsbB"/>
    <property type="match status" value="1"/>
</dbReference>
<dbReference type="PANTHER" id="PTHR43469:SF1">
    <property type="entry name" value="SPBETA PROPHAGE-DERIVED DISULFIDE BOND FORMATION PROTEIN B"/>
    <property type="match status" value="1"/>
</dbReference>
<gene>
    <name evidence="12" type="primary">bdbC</name>
    <name evidence="14" type="ORF">GCM10008935_03500</name>
</gene>
<keyword evidence="5 12" id="KW-0249">Electron transport</keyword>
<evidence type="ECO:0000256" key="12">
    <source>
        <dbReference type="HAMAP-Rule" id="MF_00287"/>
    </source>
</evidence>
<keyword evidence="12" id="KW-1003">Cell membrane</keyword>
<dbReference type="Proteomes" id="UP001500740">
    <property type="component" value="Unassembled WGS sequence"/>
</dbReference>
<dbReference type="RefSeq" id="WP_343781371.1">
    <property type="nucleotide sequence ID" value="NZ_BAAACZ010000003.1"/>
</dbReference>
<evidence type="ECO:0000256" key="11">
    <source>
        <dbReference type="ARBA" id="ARBA00023284"/>
    </source>
</evidence>
<keyword evidence="15" id="KW-1185">Reference proteome</keyword>
<dbReference type="NCBIfam" id="NF002849">
    <property type="entry name" value="PRK03113.1"/>
    <property type="match status" value="1"/>
</dbReference>
<dbReference type="Gene3D" id="1.20.1550.10">
    <property type="entry name" value="DsbB-like"/>
    <property type="match status" value="1"/>
</dbReference>
<feature type="transmembrane region" description="Helical" evidence="13">
    <location>
        <begin position="39"/>
        <end position="57"/>
    </location>
</feature>
<reference evidence="15" key="1">
    <citation type="journal article" date="2019" name="Int. J. Syst. Evol. Microbiol.">
        <title>The Global Catalogue of Microorganisms (GCM) 10K type strain sequencing project: providing services to taxonomists for standard genome sequencing and annotation.</title>
        <authorList>
            <consortium name="The Broad Institute Genomics Platform"/>
            <consortium name="The Broad Institute Genome Sequencing Center for Infectious Disease"/>
            <person name="Wu L."/>
            <person name="Ma J."/>
        </authorList>
    </citation>
    <scope>NUCLEOTIDE SEQUENCE [LARGE SCALE GENOMIC DNA]</scope>
    <source>
        <strain evidence="15">JCM 14193</strain>
    </source>
</reference>
<evidence type="ECO:0000256" key="8">
    <source>
        <dbReference type="ARBA" id="ARBA00023136"/>
    </source>
</evidence>
<protein>
    <recommendedName>
        <fullName evidence="12">Probable disulfide formation protein</fullName>
    </recommendedName>
    <alternativeName>
        <fullName evidence="12">Disulfide oxidoreductase</fullName>
    </alternativeName>
    <alternativeName>
        <fullName evidence="12">Thiol-disulfide oxidoreductase</fullName>
    </alternativeName>
</protein>
<keyword evidence="7 12" id="KW-0560">Oxidoreductase</keyword>
<sequence>MKKKAENLAVYSWVVALVATLGSLYFSEIRHYEPCLLCWYQRIIMYPLVIIFLIGIILKDRNTFIYGIVFSAIGFLTSWYHYAIQKVTFLQDSSPACGQVSCIAQYINWGGVITIPFLAGIAFTLILIMSLLGFKYSKED</sequence>
<evidence type="ECO:0000256" key="1">
    <source>
        <dbReference type="ARBA" id="ARBA00004141"/>
    </source>
</evidence>
<feature type="transmembrane region" description="Helical" evidence="13">
    <location>
        <begin position="113"/>
        <end position="134"/>
    </location>
</feature>
<accession>A0ABP3JFS4</accession>
<dbReference type="SUPFAM" id="SSF158442">
    <property type="entry name" value="DsbB-like"/>
    <property type="match status" value="1"/>
</dbReference>
<keyword evidence="11 12" id="KW-0676">Redox-active center</keyword>
<keyword evidence="8 12" id="KW-0472">Membrane</keyword>
<keyword evidence="4 12" id="KW-0812">Transmembrane</keyword>
<evidence type="ECO:0000256" key="7">
    <source>
        <dbReference type="ARBA" id="ARBA00023002"/>
    </source>
</evidence>
<keyword evidence="6 12" id="KW-1133">Transmembrane helix</keyword>
<dbReference type="InterPro" id="IPR023380">
    <property type="entry name" value="DsbB-like_sf"/>
</dbReference>
<evidence type="ECO:0000256" key="6">
    <source>
        <dbReference type="ARBA" id="ARBA00022989"/>
    </source>
</evidence>
<keyword evidence="3 12" id="KW-0813">Transport</keyword>
<dbReference type="InterPro" id="IPR012187">
    <property type="entry name" value="Disulphide_bond_form_BdbC"/>
</dbReference>
<evidence type="ECO:0000256" key="5">
    <source>
        <dbReference type="ARBA" id="ARBA00022982"/>
    </source>
</evidence>
<dbReference type="EMBL" id="BAAACZ010000003">
    <property type="protein sequence ID" value="GAA0452190.1"/>
    <property type="molecule type" value="Genomic_DNA"/>
</dbReference>
<evidence type="ECO:0000256" key="2">
    <source>
        <dbReference type="ARBA" id="ARBA00007602"/>
    </source>
</evidence>
<evidence type="ECO:0000256" key="4">
    <source>
        <dbReference type="ARBA" id="ARBA00022692"/>
    </source>
</evidence>
<comment type="caution">
    <text evidence="14">The sequence shown here is derived from an EMBL/GenBank/DDBJ whole genome shotgun (WGS) entry which is preliminary data.</text>
</comment>
<feature type="disulfide bond" description="Redox-active" evidence="12">
    <location>
        <begin position="35"/>
        <end position="38"/>
    </location>
</feature>
<feature type="transmembrane region" description="Helical" evidence="13">
    <location>
        <begin position="64"/>
        <end position="82"/>
    </location>
</feature>
<dbReference type="HAMAP" id="MF_00287">
    <property type="entry name" value="BdbC"/>
    <property type="match status" value="1"/>
</dbReference>